<dbReference type="SMART" id="SM00293">
    <property type="entry name" value="PWWP"/>
    <property type="match status" value="1"/>
</dbReference>
<dbReference type="Gene3D" id="1.10.472.30">
    <property type="entry name" value="Transcription elongation factor S-II, central domain"/>
    <property type="match status" value="1"/>
</dbReference>
<dbReference type="Pfam" id="PF01096">
    <property type="entry name" value="Zn_ribbon_TFIIS"/>
    <property type="match status" value="1"/>
</dbReference>
<evidence type="ECO:0000259" key="9">
    <source>
        <dbReference type="PROSITE" id="PS51133"/>
    </source>
</evidence>
<dbReference type="SUPFAM" id="SSF57783">
    <property type="entry name" value="Zinc beta-ribbon"/>
    <property type="match status" value="1"/>
</dbReference>
<evidence type="ECO:0000313" key="13">
    <source>
        <dbReference type="Proteomes" id="UP000007014"/>
    </source>
</evidence>
<dbReference type="SMART" id="SM00440">
    <property type="entry name" value="ZnF_C2C2"/>
    <property type="match status" value="1"/>
</dbReference>
<gene>
    <name evidence="12" type="ORF">CYME_CMT501C</name>
</gene>
<comment type="subcellular location">
    <subcellularLocation>
        <location evidence="6">Nucleus</location>
    </subcellularLocation>
</comment>
<dbReference type="PANTHER" id="PTHR11477:SF0">
    <property type="entry name" value="IP08861P-RELATED"/>
    <property type="match status" value="1"/>
</dbReference>
<dbReference type="GO" id="GO:0005634">
    <property type="term" value="C:nucleus"/>
    <property type="evidence" value="ECO:0007669"/>
    <property type="project" value="UniProtKB-SubCell"/>
</dbReference>
<dbReference type="Gramene" id="CMT501CT">
    <property type="protein sequence ID" value="CMT501CT"/>
    <property type="gene ID" value="CMT501C"/>
</dbReference>
<dbReference type="InterPro" id="IPR001222">
    <property type="entry name" value="Znf_TFIIS"/>
</dbReference>
<keyword evidence="1" id="KW-0479">Metal-binding</keyword>
<dbReference type="GeneID" id="16998091"/>
<dbReference type="GO" id="GO:0006351">
    <property type="term" value="P:DNA-templated transcription"/>
    <property type="evidence" value="ECO:0007669"/>
    <property type="project" value="InterPro"/>
</dbReference>
<dbReference type="PROSITE" id="PS51321">
    <property type="entry name" value="TFIIS_CENTRAL"/>
    <property type="match status" value="1"/>
</dbReference>
<dbReference type="InterPro" id="IPR035441">
    <property type="entry name" value="TFIIS/LEDGF_dom_sf"/>
</dbReference>
<dbReference type="PROSITE" id="PS00466">
    <property type="entry name" value="ZF_TFIIS_1"/>
    <property type="match status" value="1"/>
</dbReference>
<dbReference type="CDD" id="cd05162">
    <property type="entry name" value="PWWP"/>
    <property type="match status" value="1"/>
</dbReference>
<feature type="compositionally biased region" description="Polar residues" evidence="7">
    <location>
        <begin position="177"/>
        <end position="186"/>
    </location>
</feature>
<dbReference type="PROSITE" id="PS51133">
    <property type="entry name" value="ZF_TFIIS_2"/>
    <property type="match status" value="1"/>
</dbReference>
<feature type="compositionally biased region" description="Basic and acidic residues" evidence="7">
    <location>
        <begin position="190"/>
        <end position="235"/>
    </location>
</feature>
<dbReference type="SMART" id="SM00510">
    <property type="entry name" value="TFS2M"/>
    <property type="match status" value="1"/>
</dbReference>
<evidence type="ECO:0000256" key="6">
    <source>
        <dbReference type="PROSITE-ProRule" id="PRU00649"/>
    </source>
</evidence>
<reference evidence="12 13" key="2">
    <citation type="journal article" date="2007" name="BMC Biol.">
        <title>A 100%-complete sequence reveals unusually simple genomic features in the hot-spring red alga Cyanidioschyzon merolae.</title>
        <authorList>
            <person name="Nozaki H."/>
            <person name="Takano H."/>
            <person name="Misumi O."/>
            <person name="Terasawa K."/>
            <person name="Matsuzaki M."/>
            <person name="Maruyama S."/>
            <person name="Nishida K."/>
            <person name="Yagisawa F."/>
            <person name="Yoshida Y."/>
            <person name="Fujiwara T."/>
            <person name="Takio S."/>
            <person name="Tamura K."/>
            <person name="Chung S.J."/>
            <person name="Nakamura S."/>
            <person name="Kuroiwa H."/>
            <person name="Tanaka K."/>
            <person name="Sato N."/>
            <person name="Kuroiwa T."/>
        </authorList>
    </citation>
    <scope>NUCLEOTIDE SEQUENCE [LARGE SCALE GENOMIC DNA]</scope>
    <source>
        <strain evidence="12 13">10D</strain>
    </source>
</reference>
<evidence type="ECO:0000256" key="7">
    <source>
        <dbReference type="SAM" id="MobiDB-lite"/>
    </source>
</evidence>
<dbReference type="GO" id="GO:0003676">
    <property type="term" value="F:nucleic acid binding"/>
    <property type="evidence" value="ECO:0007669"/>
    <property type="project" value="InterPro"/>
</dbReference>
<keyword evidence="2 5" id="KW-0863">Zinc-finger</keyword>
<feature type="region of interest" description="Disordered" evidence="7">
    <location>
        <begin position="479"/>
        <end position="539"/>
    </location>
</feature>
<evidence type="ECO:0000256" key="4">
    <source>
        <dbReference type="ARBA" id="ARBA00023242"/>
    </source>
</evidence>
<dbReference type="SUPFAM" id="SSF46942">
    <property type="entry name" value="Elongation factor TFIIS domain 2"/>
    <property type="match status" value="1"/>
</dbReference>
<dbReference type="HOGENOM" id="CLU_353890_0_0_1"/>
<dbReference type="InterPro" id="IPR036575">
    <property type="entry name" value="TFIIS_cen_dom_sf"/>
</dbReference>
<dbReference type="InterPro" id="IPR003618">
    <property type="entry name" value="TFIIS_cen_dom"/>
</dbReference>
<dbReference type="GO" id="GO:0008270">
    <property type="term" value="F:zinc ion binding"/>
    <property type="evidence" value="ECO:0007669"/>
    <property type="project" value="UniProtKB-KW"/>
</dbReference>
<protein>
    <submittedName>
        <fullName evidence="12">Probable transcription elongation factor S-II</fullName>
    </submittedName>
</protein>
<dbReference type="Gene3D" id="2.30.30.140">
    <property type="match status" value="1"/>
</dbReference>
<dbReference type="InterPro" id="IPR000313">
    <property type="entry name" value="PWWP_dom"/>
</dbReference>
<evidence type="ECO:0000256" key="2">
    <source>
        <dbReference type="ARBA" id="ARBA00022771"/>
    </source>
</evidence>
<feature type="compositionally biased region" description="Low complexity" evidence="7">
    <location>
        <begin position="288"/>
        <end position="299"/>
    </location>
</feature>
<dbReference type="SUPFAM" id="SSF47676">
    <property type="entry name" value="Conserved domain common to transcription factors TFIIS, elongin A, CRSP70"/>
    <property type="match status" value="1"/>
</dbReference>
<feature type="domain" description="TFIIS central" evidence="11">
    <location>
        <begin position="625"/>
        <end position="750"/>
    </location>
</feature>
<evidence type="ECO:0000259" key="10">
    <source>
        <dbReference type="PROSITE" id="PS51319"/>
    </source>
</evidence>
<dbReference type="Pfam" id="PF08711">
    <property type="entry name" value="Med26"/>
    <property type="match status" value="1"/>
</dbReference>
<keyword evidence="3" id="KW-0862">Zinc</keyword>
<evidence type="ECO:0000256" key="5">
    <source>
        <dbReference type="PROSITE-ProRule" id="PRU00472"/>
    </source>
</evidence>
<dbReference type="eggNOG" id="KOG1105">
    <property type="taxonomic scope" value="Eukaryota"/>
</dbReference>
<dbReference type="OMA" id="KEYERCC"/>
<dbReference type="PROSITE" id="PS51319">
    <property type="entry name" value="TFIIS_N"/>
    <property type="match status" value="1"/>
</dbReference>
<accession>M1VMQ4</accession>
<evidence type="ECO:0000259" key="11">
    <source>
        <dbReference type="PROSITE" id="PS51321"/>
    </source>
</evidence>
<keyword evidence="12" id="KW-0648">Protein biosynthesis</keyword>
<feature type="domain" description="TFIIS N-terminal" evidence="10">
    <location>
        <begin position="400"/>
        <end position="478"/>
    </location>
</feature>
<dbReference type="KEGG" id="cme:CYME_CMT501C"/>
<evidence type="ECO:0000259" key="8">
    <source>
        <dbReference type="PROSITE" id="PS50812"/>
    </source>
</evidence>
<organism evidence="12 13">
    <name type="scientific">Cyanidioschyzon merolae (strain NIES-3377 / 10D)</name>
    <name type="common">Unicellular red alga</name>
    <dbReference type="NCBI Taxonomy" id="280699"/>
    <lineage>
        <taxon>Eukaryota</taxon>
        <taxon>Rhodophyta</taxon>
        <taxon>Bangiophyceae</taxon>
        <taxon>Cyanidiales</taxon>
        <taxon>Cyanidiaceae</taxon>
        <taxon>Cyanidioschyzon</taxon>
    </lineage>
</organism>
<dbReference type="Pfam" id="PF00855">
    <property type="entry name" value="PWWP"/>
    <property type="match status" value="1"/>
</dbReference>
<dbReference type="PROSITE" id="PS50812">
    <property type="entry name" value="PWWP"/>
    <property type="match status" value="1"/>
</dbReference>
<evidence type="ECO:0000256" key="1">
    <source>
        <dbReference type="ARBA" id="ARBA00022723"/>
    </source>
</evidence>
<dbReference type="Gene3D" id="2.20.25.10">
    <property type="match status" value="1"/>
</dbReference>
<feature type="domain" description="PWWP" evidence="8">
    <location>
        <begin position="8"/>
        <end position="64"/>
    </location>
</feature>
<feature type="compositionally biased region" description="Basic residues" evidence="7">
    <location>
        <begin position="159"/>
        <end position="168"/>
    </location>
</feature>
<proteinExistence type="predicted"/>
<dbReference type="CDD" id="cd13749">
    <property type="entry name" value="Zn-ribbon_TFIIS"/>
    <property type="match status" value="1"/>
</dbReference>
<dbReference type="RefSeq" id="XP_005539464.1">
    <property type="nucleotide sequence ID" value="XM_005539407.1"/>
</dbReference>
<name>M1VMQ4_CYAM1</name>
<feature type="compositionally biased region" description="Low complexity" evidence="7">
    <location>
        <begin position="257"/>
        <end position="275"/>
    </location>
</feature>
<dbReference type="Pfam" id="PF07500">
    <property type="entry name" value="TFIIS_M"/>
    <property type="match status" value="1"/>
</dbReference>
<dbReference type="Proteomes" id="UP000007014">
    <property type="component" value="Chromosome 20"/>
</dbReference>
<dbReference type="AlphaFoldDB" id="M1VMQ4"/>
<dbReference type="Gene3D" id="1.20.930.10">
    <property type="entry name" value="Conserved domain common to transcription factors TFIIS, elongin A, CRSP70"/>
    <property type="match status" value="1"/>
</dbReference>
<feature type="region of interest" description="Disordered" evidence="7">
    <location>
        <begin position="134"/>
        <end position="305"/>
    </location>
</feature>
<keyword evidence="13" id="KW-1185">Reference proteome</keyword>
<keyword evidence="4 6" id="KW-0539">Nucleus</keyword>
<dbReference type="GO" id="GO:0003746">
    <property type="term" value="F:translation elongation factor activity"/>
    <property type="evidence" value="ECO:0007669"/>
    <property type="project" value="UniProtKB-KW"/>
</dbReference>
<dbReference type="InterPro" id="IPR017923">
    <property type="entry name" value="TFIIS_N"/>
</dbReference>
<evidence type="ECO:0000256" key="3">
    <source>
        <dbReference type="ARBA" id="ARBA00022833"/>
    </source>
</evidence>
<feature type="domain" description="TFIIS-type" evidence="9">
    <location>
        <begin position="753"/>
        <end position="793"/>
    </location>
</feature>
<sequence>MSDWEPYLGAFVWAKLPSYPWWPGVIAPDAKGNHRKGNRFNVNFFNDSQHAWVTRENLVAFAENMDKCVKPTHRFYDAVRKAIAEAIEEGALSTAAMQTVTAATTDAAATDAALTEAASTLRGARVAPASTASAAAADHATSDKRAGFLDSDPSEATATRRRLKQRRKIPAEDSDGTETAASSSEYAVSEPEHDLSEGDDGSAKCRDAYPARIDEASSESTAERRALDRSHDPNKRRAHKRKSSTGTEWTPLSDGISSGTASGPAGASPGSLGTGNAQQVRMAERSRGAGSSSHGTGASRTEHSRQLAALRQQNAQMKARLALLERKLEKYPPAPPEPTPLTLDAIRASATGLTSRRSIGAEDLTRVVHGLEERSAMLSELHQAWSDRCSKYRECAAQLEDLRLAAARAAEAFELEERRIALQLAELLRYQVTLEVLRTSRAGKPIKTLGRSLHGKSAVIGRLAEEIISKWKAIVTEAQRESQEPSLLPTGESERLQTRDPSSSGSELLAAPNDATNARSGLNGAGRVQPDDLGPSLHTTADARMDVHGSVAGVADAAGREGAFAAVQQVATETGSFDAGPVSTLESAWNTANATEVDGDQQQQQHSDRMQTEPMVSALPLPPGKRGDIVRALTDVFIAAATEEATPTEHVNAATINLCRSLCIELERALNAKFSFDFARPDYSAKYRELKANLRRNADLRWRLLRQELSPAELVDMSAEALKTEQAREREAEIAERMLFHKQRGIPQAASTDQFRCGKCGQRSCTYFQMQTRSADEPMTTFVTCTHCGNRWKC</sequence>
<dbReference type="SUPFAM" id="SSF63748">
    <property type="entry name" value="Tudor/PWWP/MBT"/>
    <property type="match status" value="1"/>
</dbReference>
<dbReference type="STRING" id="280699.M1VMQ4"/>
<keyword evidence="12" id="KW-0251">Elongation factor</keyword>
<evidence type="ECO:0000313" key="12">
    <source>
        <dbReference type="EMBL" id="BAM83428.1"/>
    </source>
</evidence>
<dbReference type="EMBL" id="AP006502">
    <property type="protein sequence ID" value="BAM83428.1"/>
    <property type="molecule type" value="Genomic_DNA"/>
</dbReference>
<dbReference type="PANTHER" id="PTHR11477">
    <property type="entry name" value="TRANSCRIPTION FACTOR S-II ZINC FINGER DOMAIN-CONTAINING PROTEIN"/>
    <property type="match status" value="1"/>
</dbReference>
<dbReference type="OrthoDB" id="1966at2759"/>
<reference evidence="12 13" key="1">
    <citation type="journal article" date="2004" name="Nature">
        <title>Genome sequence of the ultrasmall unicellular red alga Cyanidioschyzon merolae 10D.</title>
        <authorList>
            <person name="Matsuzaki M."/>
            <person name="Misumi O."/>
            <person name="Shin-i T."/>
            <person name="Maruyama S."/>
            <person name="Takahara M."/>
            <person name="Miyagishima S."/>
            <person name="Mori T."/>
            <person name="Nishida K."/>
            <person name="Yagisawa F."/>
            <person name="Nishida K."/>
            <person name="Yoshida Y."/>
            <person name="Nishimura Y."/>
            <person name="Nakao S."/>
            <person name="Kobayashi T."/>
            <person name="Momoyama Y."/>
            <person name="Higashiyama T."/>
            <person name="Minoda A."/>
            <person name="Sano M."/>
            <person name="Nomoto H."/>
            <person name="Oishi K."/>
            <person name="Hayashi H."/>
            <person name="Ohta F."/>
            <person name="Nishizaka S."/>
            <person name="Haga S."/>
            <person name="Miura S."/>
            <person name="Morishita T."/>
            <person name="Kabeya Y."/>
            <person name="Terasawa K."/>
            <person name="Suzuki Y."/>
            <person name="Ishii Y."/>
            <person name="Asakawa S."/>
            <person name="Takano H."/>
            <person name="Ohta N."/>
            <person name="Kuroiwa H."/>
            <person name="Tanaka K."/>
            <person name="Shimizu N."/>
            <person name="Sugano S."/>
            <person name="Sato N."/>
            <person name="Nozaki H."/>
            <person name="Ogasawara N."/>
            <person name="Kohara Y."/>
            <person name="Kuroiwa T."/>
        </authorList>
    </citation>
    <scope>NUCLEOTIDE SEQUENCE [LARGE SCALE GENOMIC DNA]</scope>
    <source>
        <strain evidence="12 13">10D</strain>
    </source>
</reference>